<feature type="region of interest" description="Disordered" evidence="1">
    <location>
        <begin position="74"/>
        <end position="107"/>
    </location>
</feature>
<dbReference type="Proteomes" id="UP000217209">
    <property type="component" value="Chromosome"/>
</dbReference>
<dbReference type="AlphaFoldDB" id="A0A1Q2HV56"/>
<dbReference type="GO" id="GO:0004392">
    <property type="term" value="F:heme oxygenase (decyclizing) activity"/>
    <property type="evidence" value="ECO:0007669"/>
    <property type="project" value="UniProtKB-EC"/>
</dbReference>
<protein>
    <submittedName>
        <fullName evidence="3">Heme-degrading monooxygenase HmoB</fullName>
        <ecNumber evidence="3">1.14.14.18</ecNumber>
    </submittedName>
</protein>
<name>A0A1Q2HV56_9CORY</name>
<dbReference type="EMBL" id="CP019688">
    <property type="protein sequence ID" value="AQQ14711.1"/>
    <property type="molecule type" value="Genomic_DNA"/>
</dbReference>
<dbReference type="InterPro" id="IPR011008">
    <property type="entry name" value="Dimeric_a/b-barrel"/>
</dbReference>
<dbReference type="InterPro" id="IPR007138">
    <property type="entry name" value="ABM_dom"/>
</dbReference>
<sequence>MAGMSIVKINAITVPEGAGEELERRFQARKHAIDSQPGFEGFQLLRPVKGEERYFVVTRWADEDAYNAWWEGEGRAGHAQSGDPGEGHGHDEGHAEGRGGERKPVSSKAELLEFEVVLDSLEQD</sequence>
<dbReference type="Pfam" id="PF03992">
    <property type="entry name" value="ABM"/>
    <property type="match status" value="1"/>
</dbReference>
<dbReference type="InterPro" id="IPR050404">
    <property type="entry name" value="Heme-degrading_MO"/>
</dbReference>
<keyword evidence="4" id="KW-1185">Reference proteome</keyword>
<evidence type="ECO:0000256" key="1">
    <source>
        <dbReference type="SAM" id="MobiDB-lite"/>
    </source>
</evidence>
<reference evidence="3 4" key="1">
    <citation type="submission" date="2016-12" db="EMBL/GenBank/DDBJ databases">
        <authorList>
            <person name="Song W.-J."/>
            <person name="Kurnit D.M."/>
        </authorList>
    </citation>
    <scope>NUCLEOTIDE SEQUENCE [LARGE SCALE GENOMIC DNA]</scope>
    <source>
        <strain evidence="3 4">DSM 30827</strain>
    </source>
</reference>
<keyword evidence="3" id="KW-0503">Monooxygenase</keyword>
<gene>
    <name evidence="3" type="primary">mhuD</name>
    <name evidence="3" type="ORF">CGLAU_03670</name>
</gene>
<dbReference type="KEGG" id="cgv:CGLAU_03670"/>
<dbReference type="PANTHER" id="PTHR34474:SF2">
    <property type="entry name" value="SIGNAL TRANSDUCTION PROTEIN TRAP"/>
    <property type="match status" value="1"/>
</dbReference>
<dbReference type="Gene3D" id="3.30.70.100">
    <property type="match status" value="1"/>
</dbReference>
<dbReference type="EC" id="1.14.14.18" evidence="3"/>
<evidence type="ECO:0000313" key="3">
    <source>
        <dbReference type="EMBL" id="AQQ14711.1"/>
    </source>
</evidence>
<evidence type="ECO:0000259" key="2">
    <source>
        <dbReference type="PROSITE" id="PS51725"/>
    </source>
</evidence>
<dbReference type="SUPFAM" id="SSF54909">
    <property type="entry name" value="Dimeric alpha+beta barrel"/>
    <property type="match status" value="1"/>
</dbReference>
<proteinExistence type="predicted"/>
<evidence type="ECO:0000313" key="4">
    <source>
        <dbReference type="Proteomes" id="UP000217209"/>
    </source>
</evidence>
<keyword evidence="3" id="KW-0560">Oxidoreductase</keyword>
<accession>A0A1Q2HV56</accession>
<dbReference type="PANTHER" id="PTHR34474">
    <property type="entry name" value="SIGNAL TRANSDUCTION PROTEIN TRAP"/>
    <property type="match status" value="1"/>
</dbReference>
<feature type="domain" description="ABM" evidence="2">
    <location>
        <begin position="6"/>
        <end position="95"/>
    </location>
</feature>
<feature type="compositionally biased region" description="Basic and acidic residues" evidence="1">
    <location>
        <begin position="85"/>
        <end position="104"/>
    </location>
</feature>
<organism evidence="3 4">
    <name type="scientific">Corynebacterium glaucum</name>
    <dbReference type="NCBI Taxonomy" id="187491"/>
    <lineage>
        <taxon>Bacteria</taxon>
        <taxon>Bacillati</taxon>
        <taxon>Actinomycetota</taxon>
        <taxon>Actinomycetes</taxon>
        <taxon>Mycobacteriales</taxon>
        <taxon>Corynebacteriaceae</taxon>
        <taxon>Corynebacterium</taxon>
    </lineage>
</organism>
<dbReference type="PROSITE" id="PS51725">
    <property type="entry name" value="ABM"/>
    <property type="match status" value="1"/>
</dbReference>